<dbReference type="InterPro" id="IPR026569">
    <property type="entry name" value="Ribosomal_bL28"/>
</dbReference>
<dbReference type="AlphaFoldDB" id="A0A1Y1MQV4"/>
<evidence type="ECO:0000256" key="1">
    <source>
        <dbReference type="ARBA" id="ARBA00008760"/>
    </source>
</evidence>
<sequence length="276" mass="32039">MSSQAIKSLALYKRVTEIDRGLGPRLPEAYKKFYKEWKLTEPAAVHSIPEEGKWRRDEVTGQVFPIQNHPIPVRYPAEYNNQIWGGEGVVQGFEKRHKYNRRVPHFWVPALKRSAVYSEVLNKHVSVIITERAVQQIHENYGFDHYLLKTLACDLKSLLALSLKRKILQELSQGCPAYANNPEKQQMILNRYKKYLEAYTPEEINWYGYSFEDACTKYKNLIETQNPVVPLKVVYRAELIEKLKTAAESAIQEDKDISGAASWIQKINPFSKKHET</sequence>
<organism evidence="6">
    <name type="scientific">Photinus pyralis</name>
    <name type="common">Common eastern firefly</name>
    <name type="synonym">Lampyris pyralis</name>
    <dbReference type="NCBI Taxonomy" id="7054"/>
    <lineage>
        <taxon>Eukaryota</taxon>
        <taxon>Metazoa</taxon>
        <taxon>Ecdysozoa</taxon>
        <taxon>Arthropoda</taxon>
        <taxon>Hexapoda</taxon>
        <taxon>Insecta</taxon>
        <taxon>Pterygota</taxon>
        <taxon>Neoptera</taxon>
        <taxon>Endopterygota</taxon>
        <taxon>Coleoptera</taxon>
        <taxon>Polyphaga</taxon>
        <taxon>Elateriformia</taxon>
        <taxon>Elateroidea</taxon>
        <taxon>Lampyridae</taxon>
        <taxon>Lampyrinae</taxon>
        <taxon>Photinus</taxon>
    </lineage>
</organism>
<evidence type="ECO:0000256" key="2">
    <source>
        <dbReference type="ARBA" id="ARBA00022980"/>
    </source>
</evidence>
<comment type="similarity">
    <text evidence="1">Belongs to the bacterial ribosomal protein bL28 family.</text>
</comment>
<evidence type="ECO:0000313" key="7">
    <source>
        <dbReference type="EMBL" id="KAB0799009.1"/>
    </source>
</evidence>
<dbReference type="SUPFAM" id="SSF143800">
    <property type="entry name" value="L28p-like"/>
    <property type="match status" value="1"/>
</dbReference>
<dbReference type="GO" id="GO:0005762">
    <property type="term" value="C:mitochondrial large ribosomal subunit"/>
    <property type="evidence" value="ECO:0007669"/>
    <property type="project" value="TreeGrafter"/>
</dbReference>
<evidence type="ECO:0000256" key="3">
    <source>
        <dbReference type="ARBA" id="ARBA00023274"/>
    </source>
</evidence>
<keyword evidence="8" id="KW-1185">Reference proteome</keyword>
<dbReference type="GO" id="GO:0003735">
    <property type="term" value="F:structural constituent of ribosome"/>
    <property type="evidence" value="ECO:0007669"/>
    <property type="project" value="InterPro"/>
</dbReference>
<evidence type="ECO:0000313" key="6">
    <source>
        <dbReference type="EMBL" id="JAV86885.1"/>
    </source>
</evidence>
<keyword evidence="2" id="KW-0689">Ribosomal protein</keyword>
<reference evidence="7 8" key="2">
    <citation type="journal article" date="2018" name="Elife">
        <title>Firefly genomes illuminate parallel origins of bioluminescence in beetles.</title>
        <authorList>
            <person name="Fallon T.R."/>
            <person name="Lower S.E."/>
            <person name="Chang C.H."/>
            <person name="Bessho-Uehara M."/>
            <person name="Martin G.J."/>
            <person name="Bewick A.J."/>
            <person name="Behringer M."/>
            <person name="Debat H.J."/>
            <person name="Wong I."/>
            <person name="Day J.C."/>
            <person name="Suvorov A."/>
            <person name="Silva C.J."/>
            <person name="Stanger-Hall K.F."/>
            <person name="Hall D.W."/>
            <person name="Schmitz R.J."/>
            <person name="Nelson D.R."/>
            <person name="Lewis S.M."/>
            <person name="Shigenobu S."/>
            <person name="Bybee S.M."/>
            <person name="Larracuente A.M."/>
            <person name="Oba Y."/>
            <person name="Weng J.K."/>
        </authorList>
    </citation>
    <scope>NUCLEOTIDE SEQUENCE [LARGE SCALE GENOMIC DNA]</scope>
    <source>
        <strain evidence="7">1611_PpyrPB1</strain>
        <tissue evidence="7">Whole body</tissue>
    </source>
</reference>
<name>A0A1Y1MQV4_PHOPY</name>
<gene>
    <name evidence="7" type="ORF">PPYR_06889</name>
</gene>
<evidence type="ECO:0000256" key="4">
    <source>
        <dbReference type="ARBA" id="ARBA00035269"/>
    </source>
</evidence>
<reference evidence="7" key="3">
    <citation type="submission" date="2019-08" db="EMBL/GenBank/DDBJ databases">
        <authorList>
            <consortium name="Photinus pyralis genome working group"/>
            <person name="Fallon T.R."/>
            <person name="Sander Lower S.E."/>
            <person name="Weng J.-K."/>
        </authorList>
    </citation>
    <scope>NUCLEOTIDE SEQUENCE</scope>
    <source>
        <strain evidence="7">1611_PpyrPB1</strain>
        <tissue evidence="7">Whole body</tissue>
    </source>
</reference>
<protein>
    <recommendedName>
        <fullName evidence="4">Large ribosomal subunit protein bL28m</fullName>
    </recommendedName>
    <alternativeName>
        <fullName evidence="5">39S ribosomal protein L28, mitochondrial</fullName>
    </alternativeName>
</protein>
<dbReference type="InterPro" id="IPR034704">
    <property type="entry name" value="Ribosomal_bL28/bL31-like_sf"/>
</dbReference>
<keyword evidence="3" id="KW-0687">Ribonucleoprotein</keyword>
<dbReference type="EMBL" id="VVIM01000005">
    <property type="protein sequence ID" value="KAB0799009.1"/>
    <property type="molecule type" value="Genomic_DNA"/>
</dbReference>
<dbReference type="FunCoup" id="A0A1Y1MQV4">
    <property type="interactions" value="533"/>
</dbReference>
<evidence type="ECO:0000313" key="8">
    <source>
        <dbReference type="Proteomes" id="UP000327044"/>
    </source>
</evidence>
<dbReference type="OrthoDB" id="361870at2759"/>
<dbReference type="Proteomes" id="UP000327044">
    <property type="component" value="Unassembled WGS sequence"/>
</dbReference>
<dbReference type="PANTHER" id="PTHR13528">
    <property type="entry name" value="39S RIBOSOMAL PROTEIN L28, MITOCHONDRIAL"/>
    <property type="match status" value="1"/>
</dbReference>
<proteinExistence type="inferred from homology"/>
<evidence type="ECO:0000256" key="5">
    <source>
        <dbReference type="ARBA" id="ARBA00035538"/>
    </source>
</evidence>
<dbReference type="EMBL" id="GEZM01026945">
    <property type="protein sequence ID" value="JAV86885.1"/>
    <property type="molecule type" value="Transcribed_RNA"/>
</dbReference>
<accession>A0A1Y1MQV4</accession>
<dbReference type="InParanoid" id="A0A1Y1MQV4"/>
<dbReference type="PANTHER" id="PTHR13528:SF2">
    <property type="entry name" value="LARGE RIBOSOMAL SUBUNIT PROTEIN BL28M"/>
    <property type="match status" value="1"/>
</dbReference>
<reference evidence="6" key="1">
    <citation type="journal article" date="2016" name="Sci. Rep.">
        <title>Molecular characterization of firefly nuptial gifts: a multi-omics approach sheds light on postcopulatory sexual selection.</title>
        <authorList>
            <person name="Al-Wathiqui N."/>
            <person name="Fallon T.R."/>
            <person name="South A."/>
            <person name="Weng J.K."/>
            <person name="Lewis S.M."/>
        </authorList>
    </citation>
    <scope>NUCLEOTIDE SEQUENCE</scope>
</reference>